<accession>A0A813N070</accession>
<dbReference type="EMBL" id="CAJNON010000028">
    <property type="protein sequence ID" value="CAF0818986.1"/>
    <property type="molecule type" value="Genomic_DNA"/>
</dbReference>
<dbReference type="EMBL" id="CAJOBB010004626">
    <property type="protein sequence ID" value="CAF4096667.1"/>
    <property type="molecule type" value="Genomic_DNA"/>
</dbReference>
<evidence type="ECO:0000313" key="10">
    <source>
        <dbReference type="Proteomes" id="UP000663832"/>
    </source>
</evidence>
<dbReference type="Proteomes" id="UP000663860">
    <property type="component" value="Unassembled WGS sequence"/>
</dbReference>
<dbReference type="Proteomes" id="UP000663891">
    <property type="component" value="Unassembled WGS sequence"/>
</dbReference>
<evidence type="ECO:0000313" key="7">
    <source>
        <dbReference type="EMBL" id="CAF0863737.1"/>
    </source>
</evidence>
<evidence type="ECO:0000313" key="9">
    <source>
        <dbReference type="EMBL" id="CAF4096667.1"/>
    </source>
</evidence>
<dbReference type="OrthoDB" id="10249338at2759"/>
<dbReference type="SUPFAM" id="SSF47391">
    <property type="entry name" value="Dimerization-anchoring domain of cAMP-dependent PK regulatory subunit"/>
    <property type="match status" value="1"/>
</dbReference>
<evidence type="ECO:0000313" key="8">
    <source>
        <dbReference type="EMBL" id="CAF3576608.1"/>
    </source>
</evidence>
<dbReference type="EMBL" id="CAJNOI010000005">
    <property type="protein sequence ID" value="CAF0750350.1"/>
    <property type="molecule type" value="Genomic_DNA"/>
</dbReference>
<feature type="domain" description="RIIa" evidence="2">
    <location>
        <begin position="56"/>
        <end position="78"/>
    </location>
</feature>
<dbReference type="Proteomes" id="UP000663832">
    <property type="component" value="Unassembled WGS sequence"/>
</dbReference>
<dbReference type="Proteomes" id="UP000663877">
    <property type="component" value="Unassembled WGS sequence"/>
</dbReference>
<dbReference type="EMBL" id="CAJNOE010000014">
    <property type="protein sequence ID" value="CAF0731363.1"/>
    <property type="molecule type" value="Genomic_DNA"/>
</dbReference>
<evidence type="ECO:0000313" key="11">
    <source>
        <dbReference type="Proteomes" id="UP000663860"/>
    </source>
</evidence>
<dbReference type="EMBL" id="CAJNOM010000032">
    <property type="protein sequence ID" value="CAF0863737.1"/>
    <property type="molecule type" value="Genomic_DNA"/>
</dbReference>
<dbReference type="Pfam" id="PF02197">
    <property type="entry name" value="RIIa"/>
    <property type="match status" value="1"/>
</dbReference>
<dbReference type="EMBL" id="CAJNOM010000021">
    <property type="protein sequence ID" value="CAF0823191.1"/>
    <property type="molecule type" value="Genomic_DNA"/>
</dbReference>
<protein>
    <recommendedName>
        <fullName evidence="2">RIIa domain-containing protein</fullName>
    </recommendedName>
</protein>
<dbReference type="EMBL" id="CAJOAY010000186">
    <property type="protein sequence ID" value="CAF3576608.1"/>
    <property type="molecule type" value="Genomic_DNA"/>
</dbReference>
<dbReference type="AlphaFoldDB" id="A0A813N070"/>
<dbReference type="CDD" id="cd22971">
    <property type="entry name" value="DD_RIIAD1"/>
    <property type="match status" value="1"/>
</dbReference>
<dbReference type="Proteomes" id="UP000663868">
    <property type="component" value="Unassembled WGS sequence"/>
</dbReference>
<feature type="compositionally biased region" description="Basic and acidic residues" evidence="1">
    <location>
        <begin position="1"/>
        <end position="18"/>
    </location>
</feature>
<evidence type="ECO:0000313" key="4">
    <source>
        <dbReference type="EMBL" id="CAF0750350.1"/>
    </source>
</evidence>
<proteinExistence type="predicted"/>
<dbReference type="InterPro" id="IPR059162">
    <property type="entry name" value="RIIAD1"/>
</dbReference>
<gene>
    <name evidence="4" type="ORF">BJG266_LOCUS2407</name>
    <name evidence="3" type="ORF">IZO911_LOCUS2888</name>
    <name evidence="9" type="ORF">KXQ929_LOCUS34283</name>
    <name evidence="8" type="ORF">OKA104_LOCUS5380</name>
    <name evidence="6" type="ORF">QVE165_LOCUS5379</name>
    <name evidence="7" type="ORF">QVE165_LOCUS7514</name>
    <name evidence="5" type="ORF">VCS650_LOCUS4966</name>
</gene>
<evidence type="ECO:0000259" key="2">
    <source>
        <dbReference type="Pfam" id="PF02197"/>
    </source>
</evidence>
<organism evidence="3 11">
    <name type="scientific">Adineta steineri</name>
    <dbReference type="NCBI Taxonomy" id="433720"/>
    <lineage>
        <taxon>Eukaryota</taxon>
        <taxon>Metazoa</taxon>
        <taxon>Spiralia</taxon>
        <taxon>Gnathifera</taxon>
        <taxon>Rotifera</taxon>
        <taxon>Eurotatoria</taxon>
        <taxon>Bdelloidea</taxon>
        <taxon>Adinetida</taxon>
        <taxon>Adinetidae</taxon>
        <taxon>Adineta</taxon>
    </lineage>
</organism>
<keyword evidence="10" id="KW-1185">Reference proteome</keyword>
<dbReference type="Proteomes" id="UP000663881">
    <property type="component" value="Unassembled WGS sequence"/>
</dbReference>
<evidence type="ECO:0000313" key="3">
    <source>
        <dbReference type="EMBL" id="CAF0731363.1"/>
    </source>
</evidence>
<sequence length="111" mass="13035">MDAKPVDDPPHSTEKYDEGALLPEQQTKINELKIKKRIENERYLQKHPELNILCRDFIRQACLQKPSDIRQFAAGYFTHPMLEKRIDKLINEQIESVNSDIKVISEGIFQR</sequence>
<evidence type="ECO:0000313" key="5">
    <source>
        <dbReference type="EMBL" id="CAF0818986.1"/>
    </source>
</evidence>
<evidence type="ECO:0000256" key="1">
    <source>
        <dbReference type="SAM" id="MobiDB-lite"/>
    </source>
</evidence>
<name>A0A813N070_9BILA</name>
<comment type="caution">
    <text evidence="3">The sequence shown here is derived from an EMBL/GenBank/DDBJ whole genome shotgun (WGS) entry which is preliminary data.</text>
</comment>
<evidence type="ECO:0000313" key="6">
    <source>
        <dbReference type="EMBL" id="CAF0823191.1"/>
    </source>
</evidence>
<reference evidence="3" key="1">
    <citation type="submission" date="2021-02" db="EMBL/GenBank/DDBJ databases">
        <authorList>
            <person name="Nowell W R."/>
        </authorList>
    </citation>
    <scope>NUCLEOTIDE SEQUENCE</scope>
</reference>
<feature type="region of interest" description="Disordered" evidence="1">
    <location>
        <begin position="1"/>
        <end position="21"/>
    </location>
</feature>
<dbReference type="InterPro" id="IPR003117">
    <property type="entry name" value="cAMP_dep_PK_reg_su_I/II_a/b"/>
</dbReference>